<dbReference type="EMBL" id="KB822721">
    <property type="protein sequence ID" value="ETN39807.1"/>
    <property type="molecule type" value="Genomic_DNA"/>
</dbReference>
<dbReference type="AlphaFoldDB" id="W2RTN6"/>
<keyword evidence="3" id="KW-0862">Zinc</keyword>
<dbReference type="STRING" id="1220924.W2RTN6"/>
<dbReference type="PROSITE" id="PS51891">
    <property type="entry name" value="CENP_V_GFA"/>
    <property type="match status" value="1"/>
</dbReference>
<evidence type="ECO:0000259" key="6">
    <source>
        <dbReference type="PROSITE" id="PS51891"/>
    </source>
</evidence>
<sequence length="191" mass="21371">MSPSPAPETHEGVCACGLIRYRLTGPPLFVHCCHCRACQRESGAAFAVNAMYESDRVHLLPRPSTDNSTSTTATAELDTHDLPTQSGRPQRLSRCPSCKIVLWSLYGDNSDYVRFIRVGTLAEPGVMPPDAHIFVGRKAPWVVLPEGARVFDEFYDREEAWPEETKQRMAQVAEKKRRDREPVKGMEGAKI</sequence>
<dbReference type="GeneID" id="19973372"/>
<dbReference type="RefSeq" id="XP_008718592.1">
    <property type="nucleotide sequence ID" value="XM_008720370.1"/>
</dbReference>
<dbReference type="GO" id="GO:0046872">
    <property type="term" value="F:metal ion binding"/>
    <property type="evidence" value="ECO:0007669"/>
    <property type="project" value="UniProtKB-KW"/>
</dbReference>
<dbReference type="HOGENOM" id="CLU_055491_6_1_1"/>
<dbReference type="GO" id="GO:0016846">
    <property type="term" value="F:carbon-sulfur lyase activity"/>
    <property type="evidence" value="ECO:0007669"/>
    <property type="project" value="InterPro"/>
</dbReference>
<evidence type="ECO:0000256" key="5">
    <source>
        <dbReference type="SAM" id="MobiDB-lite"/>
    </source>
</evidence>
<dbReference type="PANTHER" id="PTHR33337:SF33">
    <property type="entry name" value="CENP-V_GFA DOMAIN-CONTAINING PROTEIN"/>
    <property type="match status" value="1"/>
</dbReference>
<dbReference type="eggNOG" id="ENOG502SV9S">
    <property type="taxonomic scope" value="Eukaryota"/>
</dbReference>
<name>W2RTN6_CYPE1</name>
<keyword evidence="2" id="KW-0479">Metal-binding</keyword>
<evidence type="ECO:0000256" key="4">
    <source>
        <dbReference type="ARBA" id="ARBA00023239"/>
    </source>
</evidence>
<reference evidence="7 8" key="1">
    <citation type="submission" date="2013-03" db="EMBL/GenBank/DDBJ databases">
        <title>The Genome Sequence of Phialophora europaea CBS 101466.</title>
        <authorList>
            <consortium name="The Broad Institute Genomics Platform"/>
            <person name="Cuomo C."/>
            <person name="de Hoog S."/>
            <person name="Gorbushina A."/>
            <person name="Walker B."/>
            <person name="Young S.K."/>
            <person name="Zeng Q."/>
            <person name="Gargeya S."/>
            <person name="Fitzgerald M."/>
            <person name="Haas B."/>
            <person name="Abouelleil A."/>
            <person name="Allen A.W."/>
            <person name="Alvarado L."/>
            <person name="Arachchi H.M."/>
            <person name="Berlin A.M."/>
            <person name="Chapman S.B."/>
            <person name="Gainer-Dewar J."/>
            <person name="Goldberg J."/>
            <person name="Griggs A."/>
            <person name="Gujja S."/>
            <person name="Hansen M."/>
            <person name="Howarth C."/>
            <person name="Imamovic A."/>
            <person name="Ireland A."/>
            <person name="Larimer J."/>
            <person name="McCowan C."/>
            <person name="Murphy C."/>
            <person name="Pearson M."/>
            <person name="Poon T.W."/>
            <person name="Priest M."/>
            <person name="Roberts A."/>
            <person name="Saif S."/>
            <person name="Shea T."/>
            <person name="Sisk P."/>
            <person name="Sykes S."/>
            <person name="Wortman J."/>
            <person name="Nusbaum C."/>
            <person name="Birren B."/>
        </authorList>
    </citation>
    <scope>NUCLEOTIDE SEQUENCE [LARGE SCALE GENOMIC DNA]</scope>
    <source>
        <strain evidence="7 8">CBS 101466</strain>
    </source>
</reference>
<dbReference type="InterPro" id="IPR011057">
    <property type="entry name" value="Mss4-like_sf"/>
</dbReference>
<dbReference type="SUPFAM" id="SSF51316">
    <property type="entry name" value="Mss4-like"/>
    <property type="match status" value="1"/>
</dbReference>
<feature type="region of interest" description="Disordered" evidence="5">
    <location>
        <begin position="163"/>
        <end position="191"/>
    </location>
</feature>
<dbReference type="PANTHER" id="PTHR33337">
    <property type="entry name" value="GFA DOMAIN-CONTAINING PROTEIN"/>
    <property type="match status" value="1"/>
</dbReference>
<evidence type="ECO:0000256" key="1">
    <source>
        <dbReference type="ARBA" id="ARBA00005495"/>
    </source>
</evidence>
<dbReference type="InterPro" id="IPR006913">
    <property type="entry name" value="CENP-V/GFA"/>
</dbReference>
<evidence type="ECO:0000313" key="7">
    <source>
        <dbReference type="EMBL" id="ETN39807.1"/>
    </source>
</evidence>
<organism evidence="7 8">
    <name type="scientific">Cyphellophora europaea (strain CBS 101466)</name>
    <name type="common">Phialophora europaea</name>
    <dbReference type="NCBI Taxonomy" id="1220924"/>
    <lineage>
        <taxon>Eukaryota</taxon>
        <taxon>Fungi</taxon>
        <taxon>Dikarya</taxon>
        <taxon>Ascomycota</taxon>
        <taxon>Pezizomycotina</taxon>
        <taxon>Eurotiomycetes</taxon>
        <taxon>Chaetothyriomycetidae</taxon>
        <taxon>Chaetothyriales</taxon>
        <taxon>Cyphellophoraceae</taxon>
        <taxon>Cyphellophora</taxon>
    </lineage>
</organism>
<protein>
    <recommendedName>
        <fullName evidence="6">CENP-V/GFA domain-containing protein</fullName>
    </recommendedName>
</protein>
<feature type="domain" description="CENP-V/GFA" evidence="6">
    <location>
        <begin position="10"/>
        <end position="152"/>
    </location>
</feature>
<dbReference type="Pfam" id="PF04828">
    <property type="entry name" value="GFA"/>
    <property type="match status" value="1"/>
</dbReference>
<proteinExistence type="inferred from homology"/>
<dbReference type="Gene3D" id="3.90.1590.10">
    <property type="entry name" value="glutathione-dependent formaldehyde- activating enzyme (gfa)"/>
    <property type="match status" value="1"/>
</dbReference>
<keyword evidence="4" id="KW-0456">Lyase</keyword>
<dbReference type="VEuPathDB" id="FungiDB:HMPREF1541_06033"/>
<accession>W2RTN6</accession>
<dbReference type="OrthoDB" id="406544at2759"/>
<evidence type="ECO:0000256" key="2">
    <source>
        <dbReference type="ARBA" id="ARBA00022723"/>
    </source>
</evidence>
<dbReference type="Proteomes" id="UP000030752">
    <property type="component" value="Unassembled WGS sequence"/>
</dbReference>
<feature type="region of interest" description="Disordered" evidence="5">
    <location>
        <begin position="59"/>
        <end position="90"/>
    </location>
</feature>
<evidence type="ECO:0000256" key="3">
    <source>
        <dbReference type="ARBA" id="ARBA00022833"/>
    </source>
</evidence>
<dbReference type="InParanoid" id="W2RTN6"/>
<gene>
    <name evidence="7" type="ORF">HMPREF1541_06033</name>
</gene>
<keyword evidence="8" id="KW-1185">Reference proteome</keyword>
<comment type="similarity">
    <text evidence="1">Belongs to the Gfa family.</text>
</comment>
<evidence type="ECO:0000313" key="8">
    <source>
        <dbReference type="Proteomes" id="UP000030752"/>
    </source>
</evidence>